<dbReference type="EMBL" id="CAJJDN010000046">
    <property type="protein sequence ID" value="CAD8084192.1"/>
    <property type="molecule type" value="Genomic_DNA"/>
</dbReference>
<dbReference type="AlphaFoldDB" id="A0A8S1MYC7"/>
<organism evidence="1 2">
    <name type="scientific">Paramecium sonneborni</name>
    <dbReference type="NCBI Taxonomy" id="65129"/>
    <lineage>
        <taxon>Eukaryota</taxon>
        <taxon>Sar</taxon>
        <taxon>Alveolata</taxon>
        <taxon>Ciliophora</taxon>
        <taxon>Intramacronucleata</taxon>
        <taxon>Oligohymenophorea</taxon>
        <taxon>Peniculida</taxon>
        <taxon>Parameciidae</taxon>
        <taxon>Paramecium</taxon>
    </lineage>
</organism>
<evidence type="ECO:0000313" key="2">
    <source>
        <dbReference type="Proteomes" id="UP000692954"/>
    </source>
</evidence>
<gene>
    <name evidence="1" type="ORF">PSON_ATCC_30995.1.T0460124</name>
</gene>
<dbReference type="Proteomes" id="UP000692954">
    <property type="component" value="Unassembled WGS sequence"/>
</dbReference>
<reference evidence="1" key="1">
    <citation type="submission" date="2021-01" db="EMBL/GenBank/DDBJ databases">
        <authorList>
            <consortium name="Genoscope - CEA"/>
            <person name="William W."/>
        </authorList>
    </citation>
    <scope>NUCLEOTIDE SEQUENCE</scope>
</reference>
<protein>
    <submittedName>
        <fullName evidence="1">Uncharacterized protein</fullName>
    </submittedName>
</protein>
<sequence>MVQLLNSKRSNKQISKYCSLTSLQNQLLYSIKLKSYYQINQIYKAILFRSILDSKKYRLFYFKPLYLLIKRNKDTSRCQISNQNTPHDYINWSWFLFIIRVTRQILILGIYKLDYEFESLYEL</sequence>
<keyword evidence="2" id="KW-1185">Reference proteome</keyword>
<proteinExistence type="predicted"/>
<accession>A0A8S1MYC7</accession>
<comment type="caution">
    <text evidence="1">The sequence shown here is derived from an EMBL/GenBank/DDBJ whole genome shotgun (WGS) entry which is preliminary data.</text>
</comment>
<name>A0A8S1MYC7_9CILI</name>
<evidence type="ECO:0000313" key="1">
    <source>
        <dbReference type="EMBL" id="CAD8084192.1"/>
    </source>
</evidence>